<protein>
    <recommendedName>
        <fullName evidence="5">AAA domain-containing protein</fullName>
    </recommendedName>
</protein>
<sequence length="433" mass="50574">MQINRNKYLNQLISKKENGLIKIVTGIRRSGKSYLLFELYHKYLVENEGVDEDCIIEISLDDLANIKYRNPFELDKFIREKIEKEDNLYYVFIDEIQMVESVDNPYVTDGRKKITFVDVLLGLIKMKNVDLYITGSNSKMLSSDILTEFRGRGDEIKMAPLSYRELYDCFDNKNNAWKEYVTYGGMPYLVSLTNHQSKSKYLIDLFNKIYLEDIVERNKISASKETLSDLLNLIATAVGLLTNPLKLSKTFKSVKQITITSATISKYLDYFIDSFLISKSYRYDVKGKRYLDTPLKYYYSDIGLRNAMLNFRQQEENHIMENIIYNELIGRGFNVDVGVVEYNYKDENGLSKRKQFEIDFVANQASKRYYIQSALSIVDEEKKNQEVQSLLRVDDSFKKIVIVKDDIIPWHDENGILFIGVENFLLNDAIIDY</sequence>
<dbReference type="InterPro" id="IPR027417">
    <property type="entry name" value="P-loop_NTPase"/>
</dbReference>
<dbReference type="AlphaFoldDB" id="A0A1T4K8T9"/>
<proteinExistence type="predicted"/>
<feature type="domain" description="AAA" evidence="1">
    <location>
        <begin position="21"/>
        <end position="166"/>
    </location>
</feature>
<dbReference type="SUPFAM" id="SSF52540">
    <property type="entry name" value="P-loop containing nucleoside triphosphate hydrolases"/>
    <property type="match status" value="1"/>
</dbReference>
<evidence type="ECO:0000313" key="4">
    <source>
        <dbReference type="Proteomes" id="UP000243297"/>
    </source>
</evidence>
<dbReference type="PANTHER" id="PTHR33295">
    <property type="entry name" value="ATPASE"/>
    <property type="match status" value="1"/>
</dbReference>
<dbReference type="EMBL" id="FUWY01000001">
    <property type="protein sequence ID" value="SJZ38844.1"/>
    <property type="molecule type" value="Genomic_DNA"/>
</dbReference>
<dbReference type="InterPro" id="IPR041682">
    <property type="entry name" value="AAA_14"/>
</dbReference>
<gene>
    <name evidence="3" type="ORF">SAMN02745191_0400</name>
</gene>
<feature type="domain" description="DUF4143" evidence="2">
    <location>
        <begin position="213"/>
        <end position="371"/>
    </location>
</feature>
<dbReference type="OrthoDB" id="9801840at2"/>
<name>A0A1T4K8T9_9FIRM</name>
<accession>A0A1T4K8T9</accession>
<dbReference type="PANTHER" id="PTHR33295:SF18">
    <property type="entry name" value="AAA+ ATPASE DOMAIN-CONTAINING PROTEIN"/>
    <property type="match status" value="1"/>
</dbReference>
<organism evidence="3 4">
    <name type="scientific">Anaerorhabdus furcosa</name>
    <dbReference type="NCBI Taxonomy" id="118967"/>
    <lineage>
        <taxon>Bacteria</taxon>
        <taxon>Bacillati</taxon>
        <taxon>Bacillota</taxon>
        <taxon>Erysipelotrichia</taxon>
        <taxon>Erysipelotrichales</taxon>
        <taxon>Erysipelotrichaceae</taxon>
        <taxon>Anaerorhabdus</taxon>
    </lineage>
</organism>
<dbReference type="RefSeq" id="WP_078710844.1">
    <property type="nucleotide sequence ID" value="NZ_FUWY01000001.1"/>
</dbReference>
<dbReference type="Proteomes" id="UP000243297">
    <property type="component" value="Unassembled WGS sequence"/>
</dbReference>
<evidence type="ECO:0008006" key="5">
    <source>
        <dbReference type="Google" id="ProtNLM"/>
    </source>
</evidence>
<evidence type="ECO:0000259" key="2">
    <source>
        <dbReference type="Pfam" id="PF13635"/>
    </source>
</evidence>
<keyword evidence="4" id="KW-1185">Reference proteome</keyword>
<evidence type="ECO:0000313" key="3">
    <source>
        <dbReference type="EMBL" id="SJZ38844.1"/>
    </source>
</evidence>
<dbReference type="InterPro" id="IPR025420">
    <property type="entry name" value="DUF4143"/>
</dbReference>
<dbReference type="Pfam" id="PF13635">
    <property type="entry name" value="DUF4143"/>
    <property type="match status" value="1"/>
</dbReference>
<dbReference type="STRING" id="118967.SAMN02745191_0400"/>
<dbReference type="Pfam" id="PF13173">
    <property type="entry name" value="AAA_14"/>
    <property type="match status" value="1"/>
</dbReference>
<reference evidence="4" key="1">
    <citation type="submission" date="2017-02" db="EMBL/GenBank/DDBJ databases">
        <authorList>
            <person name="Varghese N."/>
            <person name="Submissions S."/>
        </authorList>
    </citation>
    <scope>NUCLEOTIDE SEQUENCE [LARGE SCALE GENOMIC DNA]</scope>
    <source>
        <strain evidence="4">ATCC 25662</strain>
    </source>
</reference>
<evidence type="ECO:0000259" key="1">
    <source>
        <dbReference type="Pfam" id="PF13173"/>
    </source>
</evidence>